<dbReference type="GO" id="GO:0016829">
    <property type="term" value="F:lyase activity"/>
    <property type="evidence" value="ECO:0007669"/>
    <property type="project" value="UniProtKB-KW"/>
</dbReference>
<protein>
    <submittedName>
        <fullName evidence="3">Beta-hydroxyacyl-ACP dehydratase</fullName>
    </submittedName>
</protein>
<dbReference type="Proteomes" id="UP000510844">
    <property type="component" value="Chromosome"/>
</dbReference>
<comment type="similarity">
    <text evidence="1">Belongs to the thioester dehydratase family. FabZ subfamily.</text>
</comment>
<dbReference type="InterPro" id="IPR029069">
    <property type="entry name" value="HotDog_dom_sf"/>
</dbReference>
<dbReference type="KEGG" id="mfeu:H1D33_21365"/>
<dbReference type="PANTHER" id="PTHR30272">
    <property type="entry name" value="3-HYDROXYACYL-[ACYL-CARRIER-PROTEIN] DEHYDRATASE"/>
    <property type="match status" value="1"/>
</dbReference>
<reference evidence="3 4" key="2">
    <citation type="journal article" date="2021" name="Mar. Drugs">
        <title>A New Micromonospora Strain with Antibiotic Activity Isolated from the Microbiome of a Mid-Atlantic Deep-Sea Sponge.</title>
        <authorList>
            <person name="Back C.R."/>
            <person name="Stennett H.L."/>
            <person name="Williams S.E."/>
            <person name="Wang L."/>
            <person name="Ojeda Gomez J."/>
            <person name="Abdulle O.M."/>
            <person name="Duffy T."/>
            <person name="Neal C."/>
            <person name="Mantell J."/>
            <person name="Jepson M.A."/>
            <person name="Hendry K.R."/>
            <person name="Powell D."/>
            <person name="Stach J.E.M."/>
            <person name="Essex-Lopresti A.E."/>
            <person name="Willis C.L."/>
            <person name="Curnow P."/>
            <person name="Race P.R."/>
        </authorList>
    </citation>
    <scope>NUCLEOTIDE SEQUENCE [LARGE SCALE GENOMIC DNA]</scope>
    <source>
        <strain evidence="3 4">28ISP2-46</strain>
    </source>
</reference>
<dbReference type="SUPFAM" id="SSF54637">
    <property type="entry name" value="Thioesterase/thiol ester dehydrase-isomerase"/>
    <property type="match status" value="1"/>
</dbReference>
<gene>
    <name evidence="3" type="ORF">H1D33_21365</name>
</gene>
<reference evidence="4" key="1">
    <citation type="submission" date="2020-07" db="EMBL/GenBank/DDBJ databases">
        <title>A new Micromonospora strain with potent antibiotic activity isolated from the microbiome of a mid-Atlantic deep-sea sponge.</title>
        <authorList>
            <person name="Back C.R."/>
            <person name="Stennett H.L."/>
            <person name="Williams S.E."/>
            <person name="Wang L."/>
            <person name="Ojeda Gomez J."/>
            <person name="Abdulle O.M."/>
            <person name="Duffy T."/>
            <person name="Hendry K.R."/>
            <person name="Powell D."/>
            <person name="Stach J.E."/>
            <person name="Essex-Lopresti A.E."/>
            <person name="Willis C.L."/>
            <person name="Curnow P."/>
            <person name="Race P.R."/>
        </authorList>
    </citation>
    <scope>NUCLEOTIDE SEQUENCE [LARGE SCALE GENOMIC DNA]</scope>
    <source>
        <strain evidence="4">28ISP2-46</strain>
    </source>
</reference>
<proteinExistence type="inferred from homology"/>
<dbReference type="EMBL" id="CP059322">
    <property type="protein sequence ID" value="QLQ35886.1"/>
    <property type="molecule type" value="Genomic_DNA"/>
</dbReference>
<keyword evidence="4" id="KW-1185">Reference proteome</keyword>
<dbReference type="InterPro" id="IPR013114">
    <property type="entry name" value="FabA_FabZ"/>
</dbReference>
<evidence type="ECO:0000256" key="1">
    <source>
        <dbReference type="ARBA" id="ARBA00009174"/>
    </source>
</evidence>
<dbReference type="AlphaFoldDB" id="A0A7L6B1X5"/>
<keyword evidence="2" id="KW-0456">Lyase</keyword>
<dbReference type="PANTHER" id="PTHR30272:SF1">
    <property type="entry name" value="3-HYDROXYACYL-[ACYL-CARRIER-PROTEIN] DEHYDRATASE"/>
    <property type="match status" value="1"/>
</dbReference>
<evidence type="ECO:0000313" key="4">
    <source>
        <dbReference type="Proteomes" id="UP000510844"/>
    </source>
</evidence>
<name>A0A7L6B1X5_9ACTN</name>
<dbReference type="Gene3D" id="3.10.129.10">
    <property type="entry name" value="Hotdog Thioesterase"/>
    <property type="match status" value="1"/>
</dbReference>
<sequence>MRLDHAALRALLPHRYPMLLLDRVEDVEPGESLTGVKAVSGCEPCYRGIAEDQPADRYAYPASLLIESFGQGAAVLWLLSRRSGTAGLPMFTAARDVVLLHPVHPGDVVHHRVRLDQVVDGAAFASGSSWVGERRVAEFDSMMAVVRPVDAVAEPRD</sequence>
<evidence type="ECO:0000256" key="2">
    <source>
        <dbReference type="ARBA" id="ARBA00023239"/>
    </source>
</evidence>
<dbReference type="Pfam" id="PF07977">
    <property type="entry name" value="FabA"/>
    <property type="match status" value="1"/>
</dbReference>
<evidence type="ECO:0000313" key="3">
    <source>
        <dbReference type="EMBL" id="QLQ35886.1"/>
    </source>
</evidence>
<dbReference type="RefSeq" id="WP_181568413.1">
    <property type="nucleotide sequence ID" value="NZ_CP059322.2"/>
</dbReference>
<organism evidence="3 4">
    <name type="scientific">Micromonospora robiginosa</name>
    <dbReference type="NCBI Taxonomy" id="2749844"/>
    <lineage>
        <taxon>Bacteria</taxon>
        <taxon>Bacillati</taxon>
        <taxon>Actinomycetota</taxon>
        <taxon>Actinomycetes</taxon>
        <taxon>Micromonosporales</taxon>
        <taxon>Micromonosporaceae</taxon>
        <taxon>Micromonospora</taxon>
    </lineage>
</organism>
<accession>A0A7L6B1X5</accession>